<keyword evidence="1" id="KW-0812">Transmembrane</keyword>
<evidence type="ECO:0000256" key="1">
    <source>
        <dbReference type="SAM" id="Phobius"/>
    </source>
</evidence>
<keyword evidence="1" id="KW-0472">Membrane</keyword>
<accession>A0ABQ9J3T1</accession>
<sequence>MDMKNFSFQSTILGDEYMDMLDTKLFRTLKVVNIVTWTTVIIGLAAVLLTFFMFVYIKAP</sequence>
<evidence type="ECO:0000313" key="2">
    <source>
        <dbReference type="EMBL" id="KAJ8972741.1"/>
    </source>
</evidence>
<name>A0ABQ9J3T1_9CUCU</name>
<reference evidence="2" key="1">
    <citation type="journal article" date="2023" name="Insect Mol. Biol.">
        <title>Genome sequencing provides insights into the evolution of gene families encoding plant cell wall-degrading enzymes in longhorned beetles.</title>
        <authorList>
            <person name="Shin N.R."/>
            <person name="Okamura Y."/>
            <person name="Kirsch R."/>
            <person name="Pauchet Y."/>
        </authorList>
    </citation>
    <scope>NUCLEOTIDE SEQUENCE</scope>
    <source>
        <strain evidence="2">MMC_N1</strain>
    </source>
</reference>
<protein>
    <submittedName>
        <fullName evidence="2">Uncharacterized protein</fullName>
    </submittedName>
</protein>
<dbReference type="EMBL" id="JAPWTJ010001306">
    <property type="protein sequence ID" value="KAJ8972741.1"/>
    <property type="molecule type" value="Genomic_DNA"/>
</dbReference>
<keyword evidence="1" id="KW-1133">Transmembrane helix</keyword>
<organism evidence="2 3">
    <name type="scientific">Molorchus minor</name>
    <dbReference type="NCBI Taxonomy" id="1323400"/>
    <lineage>
        <taxon>Eukaryota</taxon>
        <taxon>Metazoa</taxon>
        <taxon>Ecdysozoa</taxon>
        <taxon>Arthropoda</taxon>
        <taxon>Hexapoda</taxon>
        <taxon>Insecta</taxon>
        <taxon>Pterygota</taxon>
        <taxon>Neoptera</taxon>
        <taxon>Endopterygota</taxon>
        <taxon>Coleoptera</taxon>
        <taxon>Polyphaga</taxon>
        <taxon>Cucujiformia</taxon>
        <taxon>Chrysomeloidea</taxon>
        <taxon>Cerambycidae</taxon>
        <taxon>Lamiinae</taxon>
        <taxon>Monochamini</taxon>
        <taxon>Molorchus</taxon>
    </lineage>
</organism>
<evidence type="ECO:0000313" key="3">
    <source>
        <dbReference type="Proteomes" id="UP001162164"/>
    </source>
</evidence>
<proteinExistence type="predicted"/>
<gene>
    <name evidence="2" type="ORF">NQ317_010231</name>
</gene>
<comment type="caution">
    <text evidence="2">The sequence shown here is derived from an EMBL/GenBank/DDBJ whole genome shotgun (WGS) entry which is preliminary data.</text>
</comment>
<dbReference type="Proteomes" id="UP001162164">
    <property type="component" value="Unassembled WGS sequence"/>
</dbReference>
<feature type="transmembrane region" description="Helical" evidence="1">
    <location>
        <begin position="34"/>
        <end position="57"/>
    </location>
</feature>
<keyword evidence="3" id="KW-1185">Reference proteome</keyword>